<evidence type="ECO:0000313" key="7">
    <source>
        <dbReference type="RefSeq" id="XP_014663939.1"/>
    </source>
</evidence>
<evidence type="ECO:0000256" key="5">
    <source>
        <dbReference type="ARBA" id="ARBA00023242"/>
    </source>
</evidence>
<proteinExistence type="inferred from homology"/>
<dbReference type="PANTHER" id="PTHR14315:SF17">
    <property type="entry name" value="MIP21584P"/>
    <property type="match status" value="1"/>
</dbReference>
<accession>A0ABM1DVG8</accession>
<dbReference type="GeneID" id="106806489"/>
<dbReference type="RefSeq" id="XP_014663939.1">
    <property type="nucleotide sequence ID" value="XM_014808453.1"/>
</dbReference>
<evidence type="ECO:0000256" key="3">
    <source>
        <dbReference type="ARBA" id="ARBA00009488"/>
    </source>
</evidence>
<evidence type="ECO:0000256" key="2">
    <source>
        <dbReference type="ARBA" id="ARBA00004496"/>
    </source>
</evidence>
<protein>
    <submittedName>
        <fullName evidence="7">Mid1-interacting protein 1-B-like</fullName>
    </submittedName>
</protein>
<keyword evidence="6" id="KW-1185">Reference proteome</keyword>
<evidence type="ECO:0000256" key="4">
    <source>
        <dbReference type="ARBA" id="ARBA00022490"/>
    </source>
</evidence>
<name>A0ABM1DVG8_PRICU</name>
<dbReference type="InterPro" id="IPR009786">
    <property type="entry name" value="Spot_14"/>
</dbReference>
<gene>
    <name evidence="7" type="primary">LOC106806489</name>
</gene>
<sequence length="208" mass="23128">MLGIDPAAMTDKPHLRLSPISVTSPTREDIAEMASKQIALRKMSRQENVGSQNSLLVAMNVFVQAVDNMDNAIMVPRRLMDMPTASTSEAGHGGDLTCDTNIINGHDELNNNINIANSKLKSPGDLYGVYSMLKTVKRELVRGPTSDDDEDELVDEQPKKITRVFRQHLNGLFTVLNQLTDAAEILQGRYQEELDDQLTPCLNIDSRY</sequence>
<comment type="similarity">
    <text evidence="3">Belongs to the SPOT14 family.</text>
</comment>
<dbReference type="Proteomes" id="UP000695022">
    <property type="component" value="Unplaced"/>
</dbReference>
<evidence type="ECO:0000256" key="1">
    <source>
        <dbReference type="ARBA" id="ARBA00004123"/>
    </source>
</evidence>
<reference evidence="7" key="1">
    <citation type="submission" date="2025-08" db="UniProtKB">
        <authorList>
            <consortium name="RefSeq"/>
        </authorList>
    </citation>
    <scope>IDENTIFICATION</scope>
</reference>
<dbReference type="Pfam" id="PF07084">
    <property type="entry name" value="Spot_14"/>
    <property type="match status" value="1"/>
</dbReference>
<keyword evidence="4" id="KW-0963">Cytoplasm</keyword>
<dbReference type="Gene3D" id="6.10.140.1610">
    <property type="match status" value="1"/>
</dbReference>
<comment type="subcellular location">
    <subcellularLocation>
        <location evidence="2">Cytoplasm</location>
    </subcellularLocation>
    <subcellularLocation>
        <location evidence="1">Nucleus</location>
    </subcellularLocation>
</comment>
<dbReference type="PANTHER" id="PTHR14315">
    <property type="entry name" value="SPOT14 FAMILY MEMBER"/>
    <property type="match status" value="1"/>
</dbReference>
<evidence type="ECO:0000313" key="6">
    <source>
        <dbReference type="Proteomes" id="UP000695022"/>
    </source>
</evidence>
<organism evidence="6 7">
    <name type="scientific">Priapulus caudatus</name>
    <name type="common">Priapulid worm</name>
    <dbReference type="NCBI Taxonomy" id="37621"/>
    <lineage>
        <taxon>Eukaryota</taxon>
        <taxon>Metazoa</taxon>
        <taxon>Ecdysozoa</taxon>
        <taxon>Scalidophora</taxon>
        <taxon>Priapulida</taxon>
        <taxon>Priapulimorpha</taxon>
        <taxon>Priapulimorphida</taxon>
        <taxon>Priapulidae</taxon>
        <taxon>Priapulus</taxon>
    </lineage>
</organism>
<dbReference type="InterPro" id="IPR053719">
    <property type="entry name" value="Lipogen_MT_Stabilize_sf"/>
</dbReference>
<keyword evidence="5" id="KW-0539">Nucleus</keyword>